<evidence type="ECO:0000313" key="3">
    <source>
        <dbReference type="EMBL" id="MDQ7936836.1"/>
    </source>
</evidence>
<organism evidence="3 4">
    <name type="scientific">Lactiplantibacillus brownii</name>
    <dbReference type="NCBI Taxonomy" id="3069269"/>
    <lineage>
        <taxon>Bacteria</taxon>
        <taxon>Bacillati</taxon>
        <taxon>Bacillota</taxon>
        <taxon>Bacilli</taxon>
        <taxon>Lactobacillales</taxon>
        <taxon>Lactobacillaceae</taxon>
        <taxon>Lactiplantibacillus</taxon>
    </lineage>
</organism>
<sequence length="226" mass="25240">MLLLNSFIFISGACCGSFITCMAERLSDMQSLYTNQRSICPNCQHQLRFWQLIPIFGVLIQRGTCFDCHARIKLQSTWIEFICGSLLVLNWQMPPITSVPLLLGYAVLIFNSLTDQLNFSVFPLTLVIPGIIGLWLRPLTFSIPLLIIVSLLVVLYGIAWKTHQFGLGDVDVLVLLACLVEPNLVLNSLVLACVAALIIFSLPPKQAKLPFVPYLTWAFIIVTQLS</sequence>
<dbReference type="PANTHER" id="PTHR30487:SF0">
    <property type="entry name" value="PREPILIN LEADER PEPTIDASE_N-METHYLTRANSFERASE-RELATED"/>
    <property type="match status" value="1"/>
</dbReference>
<dbReference type="Proteomes" id="UP001227831">
    <property type="component" value="Unassembled WGS sequence"/>
</dbReference>
<protein>
    <submittedName>
        <fullName evidence="3">Prepilin peptidase</fullName>
    </submittedName>
</protein>
<comment type="caution">
    <text evidence="3">The sequence shown here is derived from an EMBL/GenBank/DDBJ whole genome shotgun (WGS) entry which is preliminary data.</text>
</comment>
<name>A0ABU1A7C7_9LACO</name>
<proteinExistence type="predicted"/>
<feature type="transmembrane region" description="Helical" evidence="1">
    <location>
        <begin position="172"/>
        <end position="200"/>
    </location>
</feature>
<feature type="domain" description="Prepilin peptidase A24 N-terminal" evidence="2">
    <location>
        <begin position="10"/>
        <end position="90"/>
    </location>
</feature>
<reference evidence="3 4" key="1">
    <citation type="journal article" date="2023" name="Int. J. Syst. Evol. Microbiol.">
        <title>Lactiplantibacillus brownii sp. nov., a novel psychrotolerant species isolated from sauerkraut.</title>
        <authorList>
            <person name="Heng Y.C."/>
            <person name="Silvaraju S."/>
            <person name="Lee J.K.Y."/>
            <person name="Kittelmann S."/>
        </authorList>
    </citation>
    <scope>NUCLEOTIDE SEQUENCE [LARGE SCALE GENOMIC DNA]</scope>
    <source>
        <strain evidence="3 4">WILCCON 0030</strain>
    </source>
</reference>
<keyword evidence="1" id="KW-1133">Transmembrane helix</keyword>
<keyword evidence="1" id="KW-0472">Membrane</keyword>
<feature type="transmembrane region" description="Helical" evidence="1">
    <location>
        <begin position="96"/>
        <end position="113"/>
    </location>
</feature>
<evidence type="ECO:0000313" key="4">
    <source>
        <dbReference type="Proteomes" id="UP001227831"/>
    </source>
</evidence>
<dbReference type="Pfam" id="PF06750">
    <property type="entry name" value="A24_N_bact"/>
    <property type="match status" value="1"/>
</dbReference>
<feature type="transmembrane region" description="Helical" evidence="1">
    <location>
        <begin position="119"/>
        <end position="136"/>
    </location>
</feature>
<dbReference type="PANTHER" id="PTHR30487">
    <property type="entry name" value="TYPE 4 PREPILIN-LIKE PROTEINS LEADER PEPTIDE-PROCESSING ENZYME"/>
    <property type="match status" value="1"/>
</dbReference>
<keyword evidence="4" id="KW-1185">Reference proteome</keyword>
<evidence type="ECO:0000256" key="1">
    <source>
        <dbReference type="SAM" id="Phobius"/>
    </source>
</evidence>
<accession>A0ABU1A7C7</accession>
<feature type="transmembrane region" description="Helical" evidence="1">
    <location>
        <begin position="143"/>
        <end position="160"/>
    </location>
</feature>
<dbReference type="RefSeq" id="WP_308702641.1">
    <property type="nucleotide sequence ID" value="NZ_AP027463.1"/>
</dbReference>
<gene>
    <name evidence="3" type="ORF">RA086_04170</name>
</gene>
<dbReference type="EMBL" id="JAVCWF010000001">
    <property type="protein sequence ID" value="MDQ7936836.1"/>
    <property type="molecule type" value="Genomic_DNA"/>
</dbReference>
<evidence type="ECO:0000259" key="2">
    <source>
        <dbReference type="Pfam" id="PF06750"/>
    </source>
</evidence>
<dbReference type="InterPro" id="IPR050882">
    <property type="entry name" value="Prepilin_peptidase/N-MTase"/>
</dbReference>
<keyword evidence="1" id="KW-0812">Transmembrane</keyword>
<dbReference type="InterPro" id="IPR010627">
    <property type="entry name" value="Prepilin_pept_A24_N"/>
</dbReference>